<dbReference type="STRING" id="1125712.HMPREF1316_1403"/>
<dbReference type="InterPro" id="IPR027417">
    <property type="entry name" value="P-loop_NTPase"/>
</dbReference>
<protein>
    <submittedName>
        <fullName evidence="1">Cytidylate kinase-like family protein</fullName>
    </submittedName>
</protein>
<gene>
    <name evidence="1" type="ORF">HMPREF1316_1403</name>
</gene>
<dbReference type="GO" id="GO:0016301">
    <property type="term" value="F:kinase activity"/>
    <property type="evidence" value="ECO:0007669"/>
    <property type="project" value="UniProtKB-KW"/>
</dbReference>
<dbReference type="OrthoDB" id="9781180at2"/>
<dbReference type="AlphaFoldDB" id="U2TUJ3"/>
<dbReference type="RefSeq" id="WP_021725323.1">
    <property type="nucleotide sequence ID" value="NZ_AWEZ01000017.1"/>
</dbReference>
<dbReference type="PATRIC" id="fig|1125712.3.peg.440"/>
<dbReference type="Gene3D" id="3.40.50.300">
    <property type="entry name" value="P-loop containing nucleotide triphosphate hydrolases"/>
    <property type="match status" value="1"/>
</dbReference>
<dbReference type="eggNOG" id="COG1102">
    <property type="taxonomic scope" value="Bacteria"/>
</dbReference>
<dbReference type="Proteomes" id="UP000016638">
    <property type="component" value="Unassembled WGS sequence"/>
</dbReference>
<sequence>MSTSFDDARHELFLRGGDDVLNAAAASSHEPVVISIARDYGAEGHEVGKLLSERLGIPLYDNELLVRSAIRSGIDVDQIASYDERAAHGPLAFLPDAMDQSTRGDRVFKAIRQVIIDLASSQDCIVEGRLSDYILRGSPNLITVLVTAPLECRVKIVGDKRGLKSHEALALVRRMQHQRERFYTRYSAGKWDLYMDKDLIVDRSVFGVEGCCDIIAAAYQRKVRTVR</sequence>
<dbReference type="SUPFAM" id="SSF52540">
    <property type="entry name" value="P-loop containing nucleoside triphosphate hydrolases"/>
    <property type="match status" value="1"/>
</dbReference>
<proteinExistence type="predicted"/>
<evidence type="ECO:0000313" key="1">
    <source>
        <dbReference type="EMBL" id="ERL10030.1"/>
    </source>
</evidence>
<accession>U2TUJ3</accession>
<keyword evidence="1" id="KW-0808">Transferase</keyword>
<dbReference type="Pfam" id="PF13189">
    <property type="entry name" value="Cytidylate_kin2"/>
    <property type="match status" value="1"/>
</dbReference>
<comment type="caution">
    <text evidence="1">The sequence shown here is derived from an EMBL/GenBank/DDBJ whole genome shotgun (WGS) entry which is preliminary data.</text>
</comment>
<organism evidence="1 2">
    <name type="scientific">Olsenella profusa F0195</name>
    <dbReference type="NCBI Taxonomy" id="1125712"/>
    <lineage>
        <taxon>Bacteria</taxon>
        <taxon>Bacillati</taxon>
        <taxon>Actinomycetota</taxon>
        <taxon>Coriobacteriia</taxon>
        <taxon>Coriobacteriales</taxon>
        <taxon>Atopobiaceae</taxon>
        <taxon>Olsenella</taxon>
    </lineage>
</organism>
<keyword evidence="2" id="KW-1185">Reference proteome</keyword>
<name>U2TUJ3_9ACTN</name>
<dbReference type="EMBL" id="AWEZ01000017">
    <property type="protein sequence ID" value="ERL10030.1"/>
    <property type="molecule type" value="Genomic_DNA"/>
</dbReference>
<keyword evidence="1" id="KW-0418">Kinase</keyword>
<reference evidence="1 2" key="1">
    <citation type="submission" date="2013-08" db="EMBL/GenBank/DDBJ databases">
        <authorList>
            <person name="Durkin A.S."/>
            <person name="Haft D.R."/>
            <person name="McCorrison J."/>
            <person name="Torralba M."/>
            <person name="Gillis M."/>
            <person name="Haft D.H."/>
            <person name="Methe B."/>
            <person name="Sutton G."/>
            <person name="Nelson K.E."/>
        </authorList>
    </citation>
    <scope>NUCLEOTIDE SEQUENCE [LARGE SCALE GENOMIC DNA]</scope>
    <source>
        <strain evidence="1 2">F0195</strain>
    </source>
</reference>
<evidence type="ECO:0000313" key="2">
    <source>
        <dbReference type="Proteomes" id="UP000016638"/>
    </source>
</evidence>